<evidence type="ECO:0000259" key="3">
    <source>
        <dbReference type="Pfam" id="PF00501"/>
    </source>
</evidence>
<dbReference type="PROSITE" id="PS00455">
    <property type="entry name" value="AMP_BINDING"/>
    <property type="match status" value="1"/>
</dbReference>
<dbReference type="PANTHER" id="PTHR43347:SF3">
    <property type="entry name" value="ACYL-COA SYNTHETASE SHORT-CHAIN FAMILY MEMBER 3, MITOCHONDRIAL"/>
    <property type="match status" value="1"/>
</dbReference>
<evidence type="ECO:0000256" key="2">
    <source>
        <dbReference type="SAM" id="MobiDB-lite"/>
    </source>
</evidence>
<evidence type="ECO:0000256" key="1">
    <source>
        <dbReference type="ARBA" id="ARBA00006432"/>
    </source>
</evidence>
<feature type="region of interest" description="Disordered" evidence="2">
    <location>
        <begin position="625"/>
        <end position="654"/>
    </location>
</feature>
<feature type="domain" description="AMP-dependent synthetase/ligase" evidence="3">
    <location>
        <begin position="60"/>
        <end position="444"/>
    </location>
</feature>
<dbReference type="InterPro" id="IPR042099">
    <property type="entry name" value="ANL_N_sf"/>
</dbReference>
<evidence type="ECO:0000259" key="4">
    <source>
        <dbReference type="Pfam" id="PF13193"/>
    </source>
</evidence>
<evidence type="ECO:0000313" key="6">
    <source>
        <dbReference type="EMBL" id="MCY0389638.1"/>
    </source>
</evidence>
<dbReference type="Gene3D" id="3.40.50.12780">
    <property type="entry name" value="N-terminal domain of ligase-like"/>
    <property type="match status" value="1"/>
</dbReference>
<dbReference type="Proteomes" id="UP001082899">
    <property type="component" value="Unassembled WGS sequence"/>
</dbReference>
<comment type="caution">
    <text evidence="6">The sequence shown here is derived from an EMBL/GenBank/DDBJ whole genome shotgun (WGS) entry which is preliminary data.</text>
</comment>
<dbReference type="RefSeq" id="WP_267849569.1">
    <property type="nucleotide sequence ID" value="NZ_JAPMXC010000011.1"/>
</dbReference>
<protein>
    <submittedName>
        <fullName evidence="6">AMP-binding protein</fullName>
    </submittedName>
</protein>
<dbReference type="InterPro" id="IPR025110">
    <property type="entry name" value="AMP-bd_C"/>
</dbReference>
<sequence>MERTLYQQSIDDPAAFWAAEATRIDWHRPPTRILDASDPEMPRWFVGGETNLCHNAVDRHLATRAAQPALIHVCGASGTEARFSYRQLHDEVNAMAAVLRGRGVRRGDTVLLYMPVMPETVFAMLACARLGAIHVVVFAGFPARALAERIDDSRPKAIVTAQAGASQERDVGLLPLVDAALHLARHRPRTVLYVERGEGAPFPAPAFSPYGPERARVWGCRIACVWLDSAASSYILHTSGTTGQPKGVVRDTGGHAVALAASLHHQFALRAGDTLFSTADLGWVVGHSYGVYAPLIGGLTTVLYSGAPNRPASDMLWRIAARHRVNALLSAPTVMRVLRHSGWALSRRHDLSALRALFLAGEPLDAGSAAQLEAALGKPVVDHYWQTETGSPIVAGAAPGGVPLPRARARAGLPAAGFRLEVVDADSGERCAPGRRGVVALGAPLPPGCLKGLWGDAATGERLRARYWSAFPGCRRYSTADWGIADADGRVSLLGRCDDTLNVAGQRLGTREIEEVLRADPDIADVAVVGIADALRGQVPVAFIVREGAAERGGGGRGDGREGGDGGDAGPECDERVLAARLSARVVAALGKAARPRRLIFVDAFPRTRSGKVLRRLMQGQIGQGQIGQEQVPAPADAATCSAAASDADKGVRR</sequence>
<evidence type="ECO:0000259" key="5">
    <source>
        <dbReference type="Pfam" id="PF16177"/>
    </source>
</evidence>
<dbReference type="InterPro" id="IPR020845">
    <property type="entry name" value="AMP-binding_CS"/>
</dbReference>
<dbReference type="EMBL" id="JAPMXC010000011">
    <property type="protein sequence ID" value="MCY0389638.1"/>
    <property type="molecule type" value="Genomic_DNA"/>
</dbReference>
<accession>A0ABT3ZSW5</accession>
<keyword evidence="7" id="KW-1185">Reference proteome</keyword>
<feature type="compositionally biased region" description="Low complexity" evidence="2">
    <location>
        <begin position="627"/>
        <end position="646"/>
    </location>
</feature>
<dbReference type="InterPro" id="IPR032387">
    <property type="entry name" value="ACAS_N"/>
</dbReference>
<dbReference type="SUPFAM" id="SSF56801">
    <property type="entry name" value="Acetyl-CoA synthetase-like"/>
    <property type="match status" value="1"/>
</dbReference>
<feature type="region of interest" description="Disordered" evidence="2">
    <location>
        <begin position="551"/>
        <end position="572"/>
    </location>
</feature>
<dbReference type="InterPro" id="IPR000873">
    <property type="entry name" value="AMP-dep_synth/lig_dom"/>
</dbReference>
<gene>
    <name evidence="6" type="ORF">OVY01_21050</name>
</gene>
<dbReference type="Pfam" id="PF16177">
    <property type="entry name" value="ACAS_N"/>
    <property type="match status" value="1"/>
</dbReference>
<dbReference type="PANTHER" id="PTHR43347">
    <property type="entry name" value="ACYL-COA SYNTHETASE"/>
    <property type="match status" value="1"/>
</dbReference>
<dbReference type="Gene3D" id="3.30.300.30">
    <property type="match status" value="1"/>
</dbReference>
<comment type="similarity">
    <text evidence="1">Belongs to the ATP-dependent AMP-binding enzyme family.</text>
</comment>
<name>A0ABT3ZSW5_9BURK</name>
<proteinExistence type="inferred from homology"/>
<reference evidence="6" key="1">
    <citation type="submission" date="2022-11" db="EMBL/GenBank/DDBJ databases">
        <title>Robbsia betulipollinis sp. nov., isolated from pollen of birch (Betula pendula).</title>
        <authorList>
            <person name="Shi H."/>
            <person name="Ambika Manirajan B."/>
            <person name="Ratering S."/>
            <person name="Geissler-Plaum R."/>
            <person name="Schnell S."/>
        </authorList>
    </citation>
    <scope>NUCLEOTIDE SEQUENCE</scope>
    <source>
        <strain evidence="6">Bb-Pol-6</strain>
    </source>
</reference>
<dbReference type="Pfam" id="PF00501">
    <property type="entry name" value="AMP-binding"/>
    <property type="match status" value="1"/>
</dbReference>
<feature type="domain" description="AMP-binding enzyme C-terminal" evidence="4">
    <location>
        <begin position="512"/>
        <end position="612"/>
    </location>
</feature>
<dbReference type="InterPro" id="IPR045851">
    <property type="entry name" value="AMP-bd_C_sf"/>
</dbReference>
<dbReference type="Pfam" id="PF13193">
    <property type="entry name" value="AMP-binding_C"/>
    <property type="match status" value="1"/>
</dbReference>
<organism evidence="6 7">
    <name type="scientific">Robbsia betulipollinis</name>
    <dbReference type="NCBI Taxonomy" id="2981849"/>
    <lineage>
        <taxon>Bacteria</taxon>
        <taxon>Pseudomonadati</taxon>
        <taxon>Pseudomonadota</taxon>
        <taxon>Betaproteobacteria</taxon>
        <taxon>Burkholderiales</taxon>
        <taxon>Burkholderiaceae</taxon>
        <taxon>Robbsia</taxon>
    </lineage>
</organism>
<evidence type="ECO:0000313" key="7">
    <source>
        <dbReference type="Proteomes" id="UP001082899"/>
    </source>
</evidence>
<feature type="domain" description="Acetyl-coenzyme A synthetase N-terminal" evidence="5">
    <location>
        <begin position="4"/>
        <end position="56"/>
    </location>
</feature>